<evidence type="ECO:0000313" key="3">
    <source>
        <dbReference type="Proteomes" id="UP000765509"/>
    </source>
</evidence>
<dbReference type="EMBL" id="AVOT02006161">
    <property type="protein sequence ID" value="MBW0480906.1"/>
    <property type="molecule type" value="Genomic_DNA"/>
</dbReference>
<protein>
    <recommendedName>
        <fullName evidence="4">Amino acid permease/ SLC12A domain-containing protein</fullName>
    </recommendedName>
</protein>
<reference evidence="2" key="1">
    <citation type="submission" date="2021-03" db="EMBL/GenBank/DDBJ databases">
        <title>Draft genome sequence of rust myrtle Austropuccinia psidii MF-1, a brazilian biotype.</title>
        <authorList>
            <person name="Quecine M.C."/>
            <person name="Pachon D.M.R."/>
            <person name="Bonatelli M.L."/>
            <person name="Correr F.H."/>
            <person name="Franceschini L.M."/>
            <person name="Leite T.F."/>
            <person name="Margarido G.R.A."/>
            <person name="Almeida C.A."/>
            <person name="Ferrarezi J.A."/>
            <person name="Labate C.A."/>
        </authorList>
    </citation>
    <scope>NUCLEOTIDE SEQUENCE</scope>
    <source>
        <strain evidence="2">MF-1</strain>
    </source>
</reference>
<keyword evidence="3" id="KW-1185">Reference proteome</keyword>
<gene>
    <name evidence="2" type="ORF">O181_020621</name>
</gene>
<dbReference type="AlphaFoldDB" id="A0A9Q3CDU1"/>
<dbReference type="OrthoDB" id="10459508at2759"/>
<accession>A0A9Q3CDU1</accession>
<proteinExistence type="predicted"/>
<name>A0A9Q3CDU1_9BASI</name>
<feature type="region of interest" description="Disordered" evidence="1">
    <location>
        <begin position="1"/>
        <end position="46"/>
    </location>
</feature>
<evidence type="ECO:0008006" key="4">
    <source>
        <dbReference type="Google" id="ProtNLM"/>
    </source>
</evidence>
<organism evidence="2 3">
    <name type="scientific">Austropuccinia psidii MF-1</name>
    <dbReference type="NCBI Taxonomy" id="1389203"/>
    <lineage>
        <taxon>Eukaryota</taxon>
        <taxon>Fungi</taxon>
        <taxon>Dikarya</taxon>
        <taxon>Basidiomycota</taxon>
        <taxon>Pucciniomycotina</taxon>
        <taxon>Pucciniomycetes</taxon>
        <taxon>Pucciniales</taxon>
        <taxon>Sphaerophragmiaceae</taxon>
        <taxon>Austropuccinia</taxon>
    </lineage>
</organism>
<sequence length="80" mass="8704">MNLEKKNSSLKSSFNSDPERQKLPGGTDFYETKDAADFSSTTPDEVVGSNTVHRALEQRHISMIAIGGTIGAYCSQSPRP</sequence>
<evidence type="ECO:0000256" key="1">
    <source>
        <dbReference type="SAM" id="MobiDB-lite"/>
    </source>
</evidence>
<dbReference type="Proteomes" id="UP000765509">
    <property type="component" value="Unassembled WGS sequence"/>
</dbReference>
<comment type="caution">
    <text evidence="2">The sequence shown here is derived from an EMBL/GenBank/DDBJ whole genome shotgun (WGS) entry which is preliminary data.</text>
</comment>
<evidence type="ECO:0000313" key="2">
    <source>
        <dbReference type="EMBL" id="MBW0480906.1"/>
    </source>
</evidence>